<gene>
    <name evidence="2" type="ORF">EHQ18_00015</name>
</gene>
<organism evidence="2 3">
    <name type="scientific">Leptospira kanakyensis</name>
    <dbReference type="NCBI Taxonomy" id="2484968"/>
    <lineage>
        <taxon>Bacteria</taxon>
        <taxon>Pseudomonadati</taxon>
        <taxon>Spirochaetota</taxon>
        <taxon>Spirochaetia</taxon>
        <taxon>Leptospirales</taxon>
        <taxon>Leptospiraceae</taxon>
        <taxon>Leptospira</taxon>
    </lineage>
</organism>
<dbReference type="Proteomes" id="UP000297239">
    <property type="component" value="Unassembled WGS sequence"/>
</dbReference>
<reference evidence="2" key="1">
    <citation type="journal article" date="2019" name="PLoS Negl. Trop. Dis.">
        <title>Revisiting the worldwide diversity of Leptospira species in the environment.</title>
        <authorList>
            <person name="Vincent A.T."/>
            <person name="Schiettekatte O."/>
            <person name="Bourhy P."/>
            <person name="Veyrier F.J."/>
            <person name="Picardeau M."/>
        </authorList>
    </citation>
    <scope>NUCLEOTIDE SEQUENCE [LARGE SCALE GENOMIC DNA]</scope>
    <source>
        <strain evidence="2">201800293</strain>
    </source>
</reference>
<evidence type="ECO:0000313" key="3">
    <source>
        <dbReference type="Proteomes" id="UP000297239"/>
    </source>
</evidence>
<dbReference type="RefSeq" id="WP_135632076.1">
    <property type="nucleotide sequence ID" value="NZ_RQFE01000010.1"/>
</dbReference>
<dbReference type="EMBL" id="RQFF01000002">
    <property type="protein sequence ID" value="TGK77242.1"/>
    <property type="molecule type" value="Genomic_DNA"/>
</dbReference>
<comment type="caution">
    <text evidence="2">The sequence shown here is derived from an EMBL/GenBank/DDBJ whole genome shotgun (WGS) entry which is preliminary data.</text>
</comment>
<dbReference type="AlphaFoldDB" id="A0A6N4QS12"/>
<protein>
    <submittedName>
        <fullName evidence="2">Uncharacterized protein</fullName>
    </submittedName>
</protein>
<name>A0A6N4QS12_9LEPT</name>
<keyword evidence="1" id="KW-0175">Coiled coil</keyword>
<sequence>MDNYFQKQSEAKKLLQSVQGITNFDAVATWDSNASDQIKILFESNFVLNNQINDLNKQLIKAKTDYQSIPFFKRLFTSKFPIRKIENQISLSKSHISENTSLAEQLQEWIDKTPDDISQAKALLVELKQIKKELTILKKEISASIRSTNQQARAKNSQIANQYFSNSKYKQIQRIGVRAEKESALRMHESEKEEVESQIIEVEKMILWIERIKNS</sequence>
<proteinExistence type="predicted"/>
<feature type="coiled-coil region" evidence="1">
    <location>
        <begin position="178"/>
        <end position="205"/>
    </location>
</feature>
<evidence type="ECO:0000256" key="1">
    <source>
        <dbReference type="SAM" id="Coils"/>
    </source>
</evidence>
<evidence type="ECO:0000313" key="2">
    <source>
        <dbReference type="EMBL" id="TGK77242.1"/>
    </source>
</evidence>
<accession>A0A6N4QS12</accession>
<keyword evidence="3" id="KW-1185">Reference proteome</keyword>